<dbReference type="PANTHER" id="PTHR23284:SF0">
    <property type="entry name" value="PROLACTIN REGULATORY ELEMENT-BINDING PROTEIN"/>
    <property type="match status" value="1"/>
</dbReference>
<evidence type="ECO:0000256" key="3">
    <source>
        <dbReference type="ARBA" id="ARBA00022574"/>
    </source>
</evidence>
<protein>
    <recommendedName>
        <fullName evidence="15">Anaphase-promoting complex subunit 4 WD40 domain-containing protein</fullName>
    </recommendedName>
</protein>
<evidence type="ECO:0000256" key="12">
    <source>
        <dbReference type="SAM" id="Phobius"/>
    </source>
</evidence>
<dbReference type="InterPro" id="IPR001680">
    <property type="entry name" value="WD40_rpt"/>
</dbReference>
<keyword evidence="3" id="KW-0853">WD repeat</keyword>
<evidence type="ECO:0000256" key="10">
    <source>
        <dbReference type="ARBA" id="ARBA00023136"/>
    </source>
</evidence>
<evidence type="ECO:0000313" key="14">
    <source>
        <dbReference type="Proteomes" id="UP000315295"/>
    </source>
</evidence>
<name>A0A540KC65_MALBA</name>
<keyword evidence="9 12" id="KW-1133">Transmembrane helix</keyword>
<dbReference type="GO" id="GO:0005085">
    <property type="term" value="F:guanyl-nucleotide exchange factor activity"/>
    <property type="evidence" value="ECO:0007669"/>
    <property type="project" value="InterPro"/>
</dbReference>
<dbReference type="PANTHER" id="PTHR23284">
    <property type="entry name" value="PROLACTIN REGULATORY ELEMENT BINDING PROTEIN"/>
    <property type="match status" value="1"/>
</dbReference>
<evidence type="ECO:0008006" key="15">
    <source>
        <dbReference type="Google" id="ProtNLM"/>
    </source>
</evidence>
<keyword evidence="8" id="KW-0653">Protein transport</keyword>
<evidence type="ECO:0000256" key="1">
    <source>
        <dbReference type="ARBA" id="ARBA00004389"/>
    </source>
</evidence>
<evidence type="ECO:0000256" key="2">
    <source>
        <dbReference type="ARBA" id="ARBA00022448"/>
    </source>
</evidence>
<comment type="caution">
    <text evidence="13">The sequence shown here is derived from an EMBL/GenBank/DDBJ whole genome shotgun (WGS) entry which is preliminary data.</text>
</comment>
<sequence>MDTPSNYQKYGVPFYAAAWLPGLGKSKRPDQEDDAGDDKKETDTQTELAQFDSSQNHVVFSGGGGEGRSGVPNAILIAQFDPASVSLSNQPVAKLNTCSNLPYRMAVHPAGSGLVCSFPDSCRWFELEKESDEVPKLALRQSERVLERLQDVGQQLALAFDRDGSMLAAGGEDGKLRVFKWPSMEIILDEAKAHTTMKQLDFRSAILATLKNLLCMSFICKVVADDLAWLSCSPDGKFLISLGDRGPGRVWDVTSSTVVASLPAERDEVFCGCRFSVIDDGVHILYIAGRYKSGSIVTWNTTTWKRIGSKTISRDIISAFDVSADGKLLACGTTVGDLVIVNPTRMRIHKVVKKAHMGLVTALSFSHDSRALASASMDSSARVSTLEVEKKNGVLSLWVIILIILIAIAAYFQKNPDKLPSALKGF</sequence>
<gene>
    <name evidence="13" type="ORF">C1H46_042638</name>
</gene>
<dbReference type="GO" id="GO:0006888">
    <property type="term" value="P:endoplasmic reticulum to Golgi vesicle-mediated transport"/>
    <property type="evidence" value="ECO:0007669"/>
    <property type="project" value="TreeGrafter"/>
</dbReference>
<keyword evidence="2" id="KW-0813">Transport</keyword>
<keyword evidence="4 12" id="KW-0812">Transmembrane</keyword>
<dbReference type="GO" id="GO:0015031">
    <property type="term" value="P:protein transport"/>
    <property type="evidence" value="ECO:0007669"/>
    <property type="project" value="UniProtKB-KW"/>
</dbReference>
<evidence type="ECO:0000256" key="5">
    <source>
        <dbReference type="ARBA" id="ARBA00022737"/>
    </source>
</evidence>
<keyword evidence="6" id="KW-0256">Endoplasmic reticulum</keyword>
<dbReference type="Proteomes" id="UP000315295">
    <property type="component" value="Unassembled WGS sequence"/>
</dbReference>
<accession>A0A540KC65</accession>
<dbReference type="Gene3D" id="2.130.10.10">
    <property type="entry name" value="YVTN repeat-like/Quinoprotein amine dehydrogenase"/>
    <property type="match status" value="1"/>
</dbReference>
<keyword evidence="10 12" id="KW-0472">Membrane</keyword>
<evidence type="ECO:0000313" key="13">
    <source>
        <dbReference type="EMBL" id="TQD71827.1"/>
    </source>
</evidence>
<comment type="subcellular location">
    <subcellularLocation>
        <location evidence="1">Endoplasmic reticulum membrane</location>
        <topology evidence="1">Single-pass membrane protein</topology>
    </subcellularLocation>
</comment>
<dbReference type="SMART" id="SM00320">
    <property type="entry name" value="WD40"/>
    <property type="match status" value="4"/>
</dbReference>
<dbReference type="EMBL" id="VIEB01001485">
    <property type="protein sequence ID" value="TQD71827.1"/>
    <property type="molecule type" value="Genomic_DNA"/>
</dbReference>
<dbReference type="InterPro" id="IPR015943">
    <property type="entry name" value="WD40/YVTN_repeat-like_dom_sf"/>
</dbReference>
<feature type="transmembrane region" description="Helical" evidence="12">
    <location>
        <begin position="393"/>
        <end position="412"/>
    </location>
</feature>
<feature type="region of interest" description="Disordered" evidence="11">
    <location>
        <begin position="22"/>
        <end position="64"/>
    </location>
</feature>
<proteinExistence type="predicted"/>
<feature type="compositionally biased region" description="Polar residues" evidence="11">
    <location>
        <begin position="45"/>
        <end position="58"/>
    </location>
</feature>
<evidence type="ECO:0000256" key="8">
    <source>
        <dbReference type="ARBA" id="ARBA00022927"/>
    </source>
</evidence>
<dbReference type="STRING" id="106549.A0A540KC65"/>
<evidence type="ECO:0000256" key="6">
    <source>
        <dbReference type="ARBA" id="ARBA00022824"/>
    </source>
</evidence>
<evidence type="ECO:0000256" key="9">
    <source>
        <dbReference type="ARBA" id="ARBA00022989"/>
    </source>
</evidence>
<dbReference type="InterPro" id="IPR045260">
    <property type="entry name" value="Sec12-like"/>
</dbReference>
<dbReference type="AlphaFoldDB" id="A0A540KC65"/>
<dbReference type="InterPro" id="IPR011047">
    <property type="entry name" value="Quinoprotein_ADH-like_sf"/>
</dbReference>
<dbReference type="SUPFAM" id="SSF50998">
    <property type="entry name" value="Quinoprotein alcohol dehydrogenase-like"/>
    <property type="match status" value="1"/>
</dbReference>
<evidence type="ECO:0000256" key="4">
    <source>
        <dbReference type="ARBA" id="ARBA00022692"/>
    </source>
</evidence>
<reference evidence="13 14" key="1">
    <citation type="journal article" date="2019" name="G3 (Bethesda)">
        <title>Sequencing of a Wild Apple (Malus baccata) Genome Unravels the Differences Between Cultivated and Wild Apple Species Regarding Disease Resistance and Cold Tolerance.</title>
        <authorList>
            <person name="Chen X."/>
        </authorList>
    </citation>
    <scope>NUCLEOTIDE SEQUENCE [LARGE SCALE GENOMIC DNA]</scope>
    <source>
        <strain evidence="14">cv. Shandingzi</strain>
        <tissue evidence="13">Leaves</tissue>
    </source>
</reference>
<organism evidence="13 14">
    <name type="scientific">Malus baccata</name>
    <name type="common">Siberian crab apple</name>
    <name type="synonym">Pyrus baccata</name>
    <dbReference type="NCBI Taxonomy" id="106549"/>
    <lineage>
        <taxon>Eukaryota</taxon>
        <taxon>Viridiplantae</taxon>
        <taxon>Streptophyta</taxon>
        <taxon>Embryophyta</taxon>
        <taxon>Tracheophyta</taxon>
        <taxon>Spermatophyta</taxon>
        <taxon>Magnoliopsida</taxon>
        <taxon>eudicotyledons</taxon>
        <taxon>Gunneridae</taxon>
        <taxon>Pentapetalae</taxon>
        <taxon>rosids</taxon>
        <taxon>fabids</taxon>
        <taxon>Rosales</taxon>
        <taxon>Rosaceae</taxon>
        <taxon>Amygdaloideae</taxon>
        <taxon>Maleae</taxon>
        <taxon>Malus</taxon>
    </lineage>
</organism>
<evidence type="ECO:0000256" key="7">
    <source>
        <dbReference type="ARBA" id="ARBA00022892"/>
    </source>
</evidence>
<keyword evidence="7" id="KW-0931">ER-Golgi transport</keyword>
<dbReference type="GO" id="GO:0003400">
    <property type="term" value="P:regulation of COPII vesicle coating"/>
    <property type="evidence" value="ECO:0007669"/>
    <property type="project" value="TreeGrafter"/>
</dbReference>
<evidence type="ECO:0000256" key="11">
    <source>
        <dbReference type="SAM" id="MobiDB-lite"/>
    </source>
</evidence>
<keyword evidence="5" id="KW-0677">Repeat</keyword>
<dbReference type="GO" id="GO:0005789">
    <property type="term" value="C:endoplasmic reticulum membrane"/>
    <property type="evidence" value="ECO:0007669"/>
    <property type="project" value="UniProtKB-SubCell"/>
</dbReference>
<dbReference type="Pfam" id="PF00400">
    <property type="entry name" value="WD40"/>
    <property type="match status" value="2"/>
</dbReference>
<keyword evidence="14" id="KW-1185">Reference proteome</keyword>